<organism evidence="14 15">
    <name type="scientific">Cytophaga hutchinsonii (strain ATCC 33406 / DSM 1761 / CIP 103989 / NBRC 15051 / NCIMB 9469 / D465)</name>
    <dbReference type="NCBI Taxonomy" id="269798"/>
    <lineage>
        <taxon>Bacteria</taxon>
        <taxon>Pseudomonadati</taxon>
        <taxon>Bacteroidota</taxon>
        <taxon>Cytophagia</taxon>
        <taxon>Cytophagales</taxon>
        <taxon>Cytophagaceae</taxon>
        <taxon>Cytophaga</taxon>
    </lineage>
</organism>
<evidence type="ECO:0000256" key="3">
    <source>
        <dbReference type="ARBA" id="ARBA00009370"/>
    </source>
</evidence>
<evidence type="ECO:0000256" key="5">
    <source>
        <dbReference type="ARBA" id="ARBA00019232"/>
    </source>
</evidence>
<keyword evidence="8 11" id="KW-1133">Transmembrane helix</keyword>
<keyword evidence="6 11" id="KW-0812">Transmembrane</keyword>
<dbReference type="InterPro" id="IPR036286">
    <property type="entry name" value="LexA/Signal_pep-like_sf"/>
</dbReference>
<dbReference type="PROSITE" id="PS00761">
    <property type="entry name" value="SPASE_I_3"/>
    <property type="match status" value="1"/>
</dbReference>
<dbReference type="PANTHER" id="PTHR43390">
    <property type="entry name" value="SIGNAL PEPTIDASE I"/>
    <property type="match status" value="1"/>
</dbReference>
<dbReference type="InterPro" id="IPR019533">
    <property type="entry name" value="Peptidase_S26"/>
</dbReference>
<keyword evidence="11" id="KW-0645">Protease</keyword>
<keyword evidence="9 11" id="KW-0472">Membrane</keyword>
<dbReference type="PANTHER" id="PTHR43390:SF1">
    <property type="entry name" value="CHLOROPLAST PROCESSING PEPTIDASE"/>
    <property type="match status" value="1"/>
</dbReference>
<feature type="domain" description="Peptidase S26" evidence="13">
    <location>
        <begin position="146"/>
        <end position="299"/>
    </location>
</feature>
<comment type="similarity">
    <text evidence="3 11">Belongs to the peptidase S26 family.</text>
</comment>
<evidence type="ECO:0000313" key="15">
    <source>
        <dbReference type="Proteomes" id="UP000001822"/>
    </source>
</evidence>
<dbReference type="CDD" id="cd06530">
    <property type="entry name" value="S26_SPase_I"/>
    <property type="match status" value="2"/>
</dbReference>
<keyword evidence="15" id="KW-1185">Reference proteome</keyword>
<dbReference type="Gene3D" id="2.10.109.10">
    <property type="entry name" value="Umud Fragment, subunit A"/>
    <property type="match status" value="2"/>
</dbReference>
<evidence type="ECO:0000313" key="14">
    <source>
        <dbReference type="EMBL" id="ABG59817.1"/>
    </source>
</evidence>
<dbReference type="InterPro" id="IPR010432">
    <property type="entry name" value="RDD"/>
</dbReference>
<keyword evidence="7 11" id="KW-0378">Hydrolase</keyword>
<evidence type="ECO:0000256" key="8">
    <source>
        <dbReference type="ARBA" id="ARBA00022989"/>
    </source>
</evidence>
<evidence type="ECO:0000259" key="12">
    <source>
        <dbReference type="Pfam" id="PF06271"/>
    </source>
</evidence>
<dbReference type="InterPro" id="IPR000223">
    <property type="entry name" value="Pept_S26A_signal_pept_1"/>
</dbReference>
<dbReference type="NCBIfam" id="TIGR02227">
    <property type="entry name" value="sigpep_I_bact"/>
    <property type="match status" value="2"/>
</dbReference>
<gene>
    <name evidence="14" type="primary">lepB</name>
    <name evidence="14" type="ordered locus">CHU_2564</name>
</gene>
<dbReference type="Proteomes" id="UP000001822">
    <property type="component" value="Chromosome"/>
</dbReference>
<evidence type="ECO:0000259" key="13">
    <source>
        <dbReference type="Pfam" id="PF10502"/>
    </source>
</evidence>
<evidence type="ECO:0000256" key="7">
    <source>
        <dbReference type="ARBA" id="ARBA00022801"/>
    </source>
</evidence>
<comment type="catalytic activity">
    <reaction evidence="1 11">
        <text>Cleavage of hydrophobic, N-terminal signal or leader sequences from secreted and periplasmic proteins.</text>
        <dbReference type="EC" id="3.4.21.89"/>
    </reaction>
</comment>
<dbReference type="SUPFAM" id="SSF51306">
    <property type="entry name" value="LexA/Signal peptidase"/>
    <property type="match status" value="1"/>
</dbReference>
<comment type="subcellular location">
    <subcellularLocation>
        <location evidence="2">Membrane</location>
        <topology evidence="2">Multi-pass membrane protein</topology>
    </subcellularLocation>
    <subcellularLocation>
        <location evidence="11">Membrane</location>
        <topology evidence="11">Single-pass type II membrane protein</topology>
    </subcellularLocation>
</comment>
<feature type="transmembrane region" description="Helical" evidence="11">
    <location>
        <begin position="92"/>
        <end position="112"/>
    </location>
</feature>
<evidence type="ECO:0000256" key="4">
    <source>
        <dbReference type="ARBA" id="ARBA00013208"/>
    </source>
</evidence>
<sequence length="498" mass="57735">MKNLVPPSFFRRIQYNTIDLLFLIIVLIIITNALPFFSTVPTVVNWLLFGVLGIVYDIVFHKYMHFTPGQDIMGMFLRNSEERGANPTAKQLAIRFILKYYLWPFVIISILIDKERRGLHDKIAKTILLELEQPKGQKRVYTNSFQEWGDSISFAIVVATFVRWIWLEPYTIPTGSMEKTLMVGDFLFVNKLSYGTRAPITPLQIPLTHQKVWGTNLKSFSDAIRLPYFRFPGFTKINNNDIVVFNYPPETDLPVDLKTNYIKRCIAIPGDSLSVHNKQLFINGVAVENPPAMQFKYKCFTNNIISERTRKKYNIHTYDLYSNDVLQFQGKKLYLIDLTPATVAKLRTAKVFDSIVDFKLDELDQNGLFFPFARKSQNWTADDYGSLWVPKAGATIKLDSNMVEMYGQTIINYEGDKTIELAGDKLKIDGKLVSEYTFKQDYYFMMGDNRHNSADSRYWGFVPGDHIVGKAWMVWLSLDSELSFPERIRWSRSFKMIK</sequence>
<dbReference type="KEGG" id="chu:CHU_2564"/>
<feature type="active site" evidence="10">
    <location>
        <position position="176"/>
    </location>
</feature>
<dbReference type="GO" id="GO:0016020">
    <property type="term" value="C:membrane"/>
    <property type="evidence" value="ECO:0007669"/>
    <property type="project" value="UniProtKB-SubCell"/>
</dbReference>
<dbReference type="PRINTS" id="PR00727">
    <property type="entry name" value="LEADERPTASE"/>
</dbReference>
<dbReference type="OrthoDB" id="9802919at2"/>
<feature type="active site" evidence="10">
    <location>
        <position position="263"/>
    </location>
</feature>
<dbReference type="Pfam" id="PF10502">
    <property type="entry name" value="Peptidase_S26"/>
    <property type="match status" value="2"/>
</dbReference>
<dbReference type="AlphaFoldDB" id="A0A6N4STV0"/>
<reference evidence="14 15" key="1">
    <citation type="journal article" date="2007" name="Appl. Environ. Microbiol.">
        <title>Genome sequence of the cellulolytic gliding bacterium Cytophaga hutchinsonii.</title>
        <authorList>
            <person name="Xie G."/>
            <person name="Bruce D.C."/>
            <person name="Challacombe J.F."/>
            <person name="Chertkov O."/>
            <person name="Detter J.C."/>
            <person name="Gilna P."/>
            <person name="Han C.S."/>
            <person name="Lucas S."/>
            <person name="Misra M."/>
            <person name="Myers G.L."/>
            <person name="Richardson P."/>
            <person name="Tapia R."/>
            <person name="Thayer N."/>
            <person name="Thompson L.S."/>
            <person name="Brettin T.S."/>
            <person name="Henrissat B."/>
            <person name="Wilson D.B."/>
            <person name="McBride M.J."/>
        </authorList>
    </citation>
    <scope>NUCLEOTIDE SEQUENCE [LARGE SCALE GENOMIC DNA]</scope>
    <source>
        <strain evidence="15">ATCC 33406 / DSM 1761 / CIP 103989 / NBRC 15051 / NCIMB 9469 / D465</strain>
    </source>
</reference>
<accession>A0A6N4STV0</accession>
<feature type="transmembrane region" description="Helical" evidence="11">
    <location>
        <begin position="43"/>
        <end position="60"/>
    </location>
</feature>
<evidence type="ECO:0000256" key="9">
    <source>
        <dbReference type="ARBA" id="ARBA00023136"/>
    </source>
</evidence>
<dbReference type="RefSeq" id="WP_011585927.1">
    <property type="nucleotide sequence ID" value="NC_008255.1"/>
</dbReference>
<protein>
    <recommendedName>
        <fullName evidence="5 11">Signal peptidase I</fullName>
        <ecNumber evidence="4 11">3.4.21.89</ecNumber>
    </recommendedName>
</protein>
<evidence type="ECO:0000256" key="2">
    <source>
        <dbReference type="ARBA" id="ARBA00004141"/>
    </source>
</evidence>
<dbReference type="GO" id="GO:0006465">
    <property type="term" value="P:signal peptide processing"/>
    <property type="evidence" value="ECO:0007669"/>
    <property type="project" value="InterPro"/>
</dbReference>
<evidence type="ECO:0000256" key="10">
    <source>
        <dbReference type="PIRSR" id="PIRSR600223-1"/>
    </source>
</evidence>
<evidence type="ECO:0000256" key="11">
    <source>
        <dbReference type="RuleBase" id="RU362042"/>
    </source>
</evidence>
<feature type="domain" description="RDD" evidence="12">
    <location>
        <begin position="7"/>
        <end position="125"/>
    </location>
</feature>
<feature type="transmembrane region" description="Helical" evidence="11">
    <location>
        <begin position="20"/>
        <end position="37"/>
    </location>
</feature>
<dbReference type="EC" id="3.4.21.89" evidence="4 11"/>
<proteinExistence type="inferred from homology"/>
<dbReference type="EMBL" id="CP000383">
    <property type="protein sequence ID" value="ABG59817.1"/>
    <property type="molecule type" value="Genomic_DNA"/>
</dbReference>
<evidence type="ECO:0000256" key="1">
    <source>
        <dbReference type="ARBA" id="ARBA00000677"/>
    </source>
</evidence>
<dbReference type="InterPro" id="IPR019758">
    <property type="entry name" value="Pept_S26A_signal_pept_1_CS"/>
</dbReference>
<dbReference type="Pfam" id="PF06271">
    <property type="entry name" value="RDD"/>
    <property type="match status" value="1"/>
</dbReference>
<feature type="domain" description="Peptidase S26" evidence="13">
    <location>
        <begin position="436"/>
        <end position="475"/>
    </location>
</feature>
<evidence type="ECO:0000256" key="6">
    <source>
        <dbReference type="ARBA" id="ARBA00022692"/>
    </source>
</evidence>
<comment type="caution">
    <text evidence="11">Lacks conserved residue(s) required for the propagation of feature annotation.</text>
</comment>
<name>A0A6N4STV0_CYTH3</name>
<dbReference type="GO" id="GO:0004252">
    <property type="term" value="F:serine-type endopeptidase activity"/>
    <property type="evidence" value="ECO:0007669"/>
    <property type="project" value="InterPro"/>
</dbReference>
<dbReference type="GO" id="GO:0009003">
    <property type="term" value="F:signal peptidase activity"/>
    <property type="evidence" value="ECO:0007669"/>
    <property type="project" value="UniProtKB-EC"/>
</dbReference>